<reference evidence="3 4" key="1">
    <citation type="submission" date="2024-04" db="EMBL/GenBank/DDBJ databases">
        <title>Phyllosticta paracitricarpa is synonymous to the EU quarantine fungus P. citricarpa based on phylogenomic analyses.</title>
        <authorList>
            <consortium name="Lawrence Berkeley National Laboratory"/>
            <person name="Van Ingen-Buijs V.A."/>
            <person name="Van Westerhoven A.C."/>
            <person name="Haridas S."/>
            <person name="Skiadas P."/>
            <person name="Martin F."/>
            <person name="Groenewald J.Z."/>
            <person name="Crous P.W."/>
            <person name="Seidl M.F."/>
        </authorList>
    </citation>
    <scope>NUCLEOTIDE SEQUENCE [LARGE SCALE GENOMIC DNA]</scope>
    <source>
        <strain evidence="3 4">CBS 123371</strain>
    </source>
</reference>
<organism evidence="3 4">
    <name type="scientific">Phyllosticta citriasiana</name>
    <dbReference type="NCBI Taxonomy" id="595635"/>
    <lineage>
        <taxon>Eukaryota</taxon>
        <taxon>Fungi</taxon>
        <taxon>Dikarya</taxon>
        <taxon>Ascomycota</taxon>
        <taxon>Pezizomycotina</taxon>
        <taxon>Dothideomycetes</taxon>
        <taxon>Dothideomycetes incertae sedis</taxon>
        <taxon>Botryosphaeriales</taxon>
        <taxon>Phyllostictaceae</taxon>
        <taxon>Phyllosticta</taxon>
    </lineage>
</organism>
<accession>A0ABR1KKM0</accession>
<dbReference type="Proteomes" id="UP001363622">
    <property type="component" value="Unassembled WGS sequence"/>
</dbReference>
<feature type="compositionally biased region" description="Basic residues" evidence="1">
    <location>
        <begin position="155"/>
        <end position="165"/>
    </location>
</feature>
<name>A0ABR1KKM0_9PEZI</name>
<feature type="region of interest" description="Disordered" evidence="1">
    <location>
        <begin position="139"/>
        <end position="192"/>
    </location>
</feature>
<evidence type="ECO:0000313" key="3">
    <source>
        <dbReference type="EMBL" id="KAK7516380.1"/>
    </source>
</evidence>
<evidence type="ECO:0000313" key="4">
    <source>
        <dbReference type="Proteomes" id="UP001363622"/>
    </source>
</evidence>
<sequence length="214" mass="23359">MDGPVVASVLSSALSHAPFEGALTDRNGGGSNSGAGMCEKRLSLPANPSALHALQPCIQPVRTRGAAGILFIDLRRLLSASLGCAGRCFRDAAAYPTFFRLRVFGFFLVCFVLFCLGWGVERVEQGGGPKNPSVIAIKTQADRQTGRQGHDTKRASNRARLRKPRQGTNARRPPARPPAAGSSVGKQADRESPEVQISFRRHWRQCWQPLRRVW</sequence>
<comment type="caution">
    <text evidence="3">The sequence shown here is derived from an EMBL/GenBank/DDBJ whole genome shotgun (WGS) entry which is preliminary data.</text>
</comment>
<keyword evidence="2" id="KW-0812">Transmembrane</keyword>
<keyword evidence="2" id="KW-0472">Membrane</keyword>
<dbReference type="EMBL" id="JBBPHU010000006">
    <property type="protein sequence ID" value="KAK7516380.1"/>
    <property type="molecule type" value="Genomic_DNA"/>
</dbReference>
<protein>
    <recommendedName>
        <fullName evidence="5">Transmembrane protein</fullName>
    </recommendedName>
</protein>
<keyword evidence="4" id="KW-1185">Reference proteome</keyword>
<feature type="compositionally biased region" description="Basic and acidic residues" evidence="1">
    <location>
        <begin position="140"/>
        <end position="154"/>
    </location>
</feature>
<evidence type="ECO:0000256" key="2">
    <source>
        <dbReference type="SAM" id="Phobius"/>
    </source>
</evidence>
<keyword evidence="2" id="KW-1133">Transmembrane helix</keyword>
<proteinExistence type="predicted"/>
<feature type="transmembrane region" description="Helical" evidence="2">
    <location>
        <begin position="99"/>
        <end position="120"/>
    </location>
</feature>
<evidence type="ECO:0000256" key="1">
    <source>
        <dbReference type="SAM" id="MobiDB-lite"/>
    </source>
</evidence>
<gene>
    <name evidence="3" type="ORF">IWZ03DRAFT_188292</name>
</gene>
<evidence type="ECO:0008006" key="5">
    <source>
        <dbReference type="Google" id="ProtNLM"/>
    </source>
</evidence>